<gene>
    <name evidence="2" type="ORF">RS694_02945</name>
</gene>
<evidence type="ECO:0000313" key="2">
    <source>
        <dbReference type="EMBL" id="APW44660.1"/>
    </source>
</evidence>
<name>A0A1P8KF46_9BURK</name>
<dbReference type="InterPro" id="IPR002575">
    <property type="entry name" value="Aminoglycoside_PTrfase"/>
</dbReference>
<dbReference type="AlphaFoldDB" id="A0A1P8KF46"/>
<dbReference type="Proteomes" id="UP000186110">
    <property type="component" value="Chromosome"/>
</dbReference>
<feature type="domain" description="Aminoglycoside phosphotransferase" evidence="1">
    <location>
        <begin position="24"/>
        <end position="265"/>
    </location>
</feature>
<protein>
    <recommendedName>
        <fullName evidence="1">Aminoglycoside phosphotransferase domain-containing protein</fullName>
    </recommendedName>
</protein>
<dbReference type="Pfam" id="PF01636">
    <property type="entry name" value="APH"/>
    <property type="match status" value="1"/>
</dbReference>
<keyword evidence="3" id="KW-1185">Reference proteome</keyword>
<dbReference type="Gene3D" id="3.90.1200.10">
    <property type="match status" value="1"/>
</dbReference>
<dbReference type="KEGG" id="rsb:RS694_02945"/>
<dbReference type="InterPro" id="IPR011009">
    <property type="entry name" value="Kinase-like_dom_sf"/>
</dbReference>
<organism evidence="2 3">
    <name type="scientific">Rhodoferax saidenbachensis</name>
    <dbReference type="NCBI Taxonomy" id="1484693"/>
    <lineage>
        <taxon>Bacteria</taxon>
        <taxon>Pseudomonadati</taxon>
        <taxon>Pseudomonadota</taxon>
        <taxon>Betaproteobacteria</taxon>
        <taxon>Burkholderiales</taxon>
        <taxon>Comamonadaceae</taxon>
        <taxon>Rhodoferax</taxon>
    </lineage>
</organism>
<reference evidence="2 3" key="1">
    <citation type="submission" date="2017-01" db="EMBL/GenBank/DDBJ databases">
        <authorList>
            <person name="Mah S.A."/>
            <person name="Swanson W.J."/>
            <person name="Moy G.W."/>
            <person name="Vacquier V.D."/>
        </authorList>
    </citation>
    <scope>NUCLEOTIDE SEQUENCE [LARGE SCALE GENOMIC DNA]</scope>
    <source>
        <strain evidence="2 3">DSM 22694</strain>
    </source>
</reference>
<evidence type="ECO:0000259" key="1">
    <source>
        <dbReference type="Pfam" id="PF01636"/>
    </source>
</evidence>
<dbReference type="EMBL" id="CP019239">
    <property type="protein sequence ID" value="APW44660.1"/>
    <property type="molecule type" value="Genomic_DNA"/>
</dbReference>
<dbReference type="STRING" id="1484693.RS694_02945"/>
<dbReference type="SUPFAM" id="SSF56112">
    <property type="entry name" value="Protein kinase-like (PK-like)"/>
    <property type="match status" value="1"/>
</dbReference>
<evidence type="ECO:0000313" key="3">
    <source>
        <dbReference type="Proteomes" id="UP000186110"/>
    </source>
</evidence>
<sequence>MDARIAKLLAAMPVGAVRSVAACASSGNNRTYKVQTEHRTLAVKQYFRHGDDTRDRLGTEFGFLSFAAQAAPGCAPAPLSMDCEESLAAYEFVEGRALAAAELQWTHVQAAIDFFLALNTPQARLLAKDLPPASEACFSVAGHLELVGRRVAGLAAGIPDTVDNSAAVALVQQLKTYWDALASRVLESAVAPDVLLAPAQRCLSPSDFGFHNALLQADQRLRFLDFEYAGWDDPAKLVGDFFAQLAVPVPAEYFDRFVAAIAAAFTDPQAVIARANLLRPVYQVKWCCIALNVFLPTHLARRQFANPGMDKAILQRRQVAKAQSIFQSLPTL</sequence>
<accession>A0A1P8KF46</accession>
<dbReference type="eggNOG" id="COG3173">
    <property type="taxonomic scope" value="Bacteria"/>
</dbReference>
<proteinExistence type="predicted"/>